<keyword evidence="9" id="KW-0175">Coiled coil</keyword>
<dbReference type="PANTHER" id="PTHR42713">
    <property type="entry name" value="HISTIDINE KINASE-RELATED"/>
    <property type="match status" value="1"/>
</dbReference>
<dbReference type="InterPro" id="IPR018060">
    <property type="entry name" value="HTH_AraC"/>
</dbReference>
<dbReference type="SUPFAM" id="SSF46689">
    <property type="entry name" value="Homeodomain-like"/>
    <property type="match status" value="1"/>
</dbReference>
<evidence type="ECO:0000256" key="6">
    <source>
        <dbReference type="ARBA" id="ARBA00023125"/>
    </source>
</evidence>
<comment type="subcellular location">
    <subcellularLocation>
        <location evidence="1">Cytoplasm</location>
    </subcellularLocation>
</comment>
<dbReference type="InterPro" id="IPR018062">
    <property type="entry name" value="HTH_AraC-typ_CS"/>
</dbReference>
<dbReference type="PANTHER" id="PTHR42713:SF3">
    <property type="entry name" value="TRANSCRIPTIONAL REGULATORY PROTEIN HPTR"/>
    <property type="match status" value="1"/>
</dbReference>
<dbReference type="SMART" id="SM00342">
    <property type="entry name" value="HTH_ARAC"/>
    <property type="match status" value="1"/>
</dbReference>
<name>A0ABU9VQC4_9BACI</name>
<dbReference type="SMART" id="SM00448">
    <property type="entry name" value="REC"/>
    <property type="match status" value="1"/>
</dbReference>
<dbReference type="PROSITE" id="PS00041">
    <property type="entry name" value="HTH_ARAC_FAMILY_1"/>
    <property type="match status" value="1"/>
</dbReference>
<dbReference type="Gene3D" id="1.10.10.60">
    <property type="entry name" value="Homeodomain-like"/>
    <property type="match status" value="2"/>
</dbReference>
<dbReference type="Pfam" id="PF00072">
    <property type="entry name" value="Response_reg"/>
    <property type="match status" value="1"/>
</dbReference>
<dbReference type="InterPro" id="IPR009057">
    <property type="entry name" value="Homeodomain-like_sf"/>
</dbReference>
<evidence type="ECO:0000256" key="9">
    <source>
        <dbReference type="SAM" id="Coils"/>
    </source>
</evidence>
<feature type="domain" description="Response regulatory" evidence="11">
    <location>
        <begin position="3"/>
        <end position="119"/>
    </location>
</feature>
<evidence type="ECO:0000313" key="13">
    <source>
        <dbReference type="Proteomes" id="UP001418796"/>
    </source>
</evidence>
<feature type="domain" description="HTH araC/xylS-type" evidence="10">
    <location>
        <begin position="152"/>
        <end position="250"/>
    </location>
</feature>
<feature type="modified residue" description="4-aspartylphosphate" evidence="8">
    <location>
        <position position="55"/>
    </location>
</feature>
<dbReference type="Gene3D" id="3.40.50.2300">
    <property type="match status" value="1"/>
</dbReference>
<dbReference type="Proteomes" id="UP001418796">
    <property type="component" value="Unassembled WGS sequence"/>
</dbReference>
<dbReference type="SUPFAM" id="SSF52172">
    <property type="entry name" value="CheY-like"/>
    <property type="match status" value="1"/>
</dbReference>
<dbReference type="PRINTS" id="PR00032">
    <property type="entry name" value="HTHARAC"/>
</dbReference>
<sequence>MLKVVLVEDEPMILKGLLYRMDWLTSGCVVAGTAEDGEEGCQLIKEVTPDIVITDIRMPFKDGLQMLKETKPMYQYEAIILSGYGEFAYAQQAISLGVRDYLLKPIDLDELAASLKQLTKDIQEKKVKKQSMIIEELLSFNMDVEGTSTYAADAVRFIKGSYDQKITLSMLSEEIGLSTVSINTKLKELTGYSFNEFLTRYRITKALDKLQHEHMLVYEVAETTGFKDYKYFSQVFKKYVGMSPKQFLKESM</sequence>
<accession>A0ABU9VQC4</accession>
<dbReference type="Pfam" id="PF12833">
    <property type="entry name" value="HTH_18"/>
    <property type="match status" value="1"/>
</dbReference>
<keyword evidence="6" id="KW-0238">DNA-binding</keyword>
<evidence type="ECO:0000256" key="5">
    <source>
        <dbReference type="ARBA" id="ARBA00023015"/>
    </source>
</evidence>
<keyword evidence="7" id="KW-0804">Transcription</keyword>
<dbReference type="EMBL" id="JBCITK010000001">
    <property type="protein sequence ID" value="MEN0645363.1"/>
    <property type="molecule type" value="Genomic_DNA"/>
</dbReference>
<keyword evidence="5" id="KW-0805">Transcription regulation</keyword>
<dbReference type="InterPro" id="IPR011006">
    <property type="entry name" value="CheY-like_superfamily"/>
</dbReference>
<evidence type="ECO:0000313" key="12">
    <source>
        <dbReference type="EMBL" id="MEN0645363.1"/>
    </source>
</evidence>
<reference evidence="12 13" key="1">
    <citation type="submission" date="2024-03" db="EMBL/GenBank/DDBJ databases">
        <title>Bacilli Hybrid Assemblies.</title>
        <authorList>
            <person name="Kovac J."/>
        </authorList>
    </citation>
    <scope>NUCLEOTIDE SEQUENCE [LARGE SCALE GENOMIC DNA]</scope>
    <source>
        <strain evidence="12 13">FSL R7-0666</strain>
    </source>
</reference>
<keyword evidence="4" id="KW-0902">Two-component regulatory system</keyword>
<keyword evidence="13" id="KW-1185">Reference proteome</keyword>
<keyword evidence="2" id="KW-0963">Cytoplasm</keyword>
<dbReference type="PROSITE" id="PS01124">
    <property type="entry name" value="HTH_ARAC_FAMILY_2"/>
    <property type="match status" value="1"/>
</dbReference>
<feature type="coiled-coil region" evidence="9">
    <location>
        <begin position="108"/>
        <end position="135"/>
    </location>
</feature>
<dbReference type="InterPro" id="IPR001789">
    <property type="entry name" value="Sig_transdc_resp-reg_receiver"/>
</dbReference>
<dbReference type="RefSeq" id="WP_343131935.1">
    <property type="nucleotide sequence ID" value="NZ_JBCITK010000001.1"/>
</dbReference>
<keyword evidence="3 8" id="KW-0597">Phosphoprotein</keyword>
<organism evidence="12 13">
    <name type="scientific">Alkalicoccobacillus gibsonii</name>
    <dbReference type="NCBI Taxonomy" id="79881"/>
    <lineage>
        <taxon>Bacteria</taxon>
        <taxon>Bacillati</taxon>
        <taxon>Bacillota</taxon>
        <taxon>Bacilli</taxon>
        <taxon>Bacillales</taxon>
        <taxon>Bacillaceae</taxon>
        <taxon>Alkalicoccobacillus</taxon>
    </lineage>
</organism>
<dbReference type="PROSITE" id="PS50110">
    <property type="entry name" value="RESPONSE_REGULATORY"/>
    <property type="match status" value="1"/>
</dbReference>
<gene>
    <name evidence="12" type="ORF">MKY91_19545</name>
</gene>
<evidence type="ECO:0000256" key="1">
    <source>
        <dbReference type="ARBA" id="ARBA00004496"/>
    </source>
</evidence>
<evidence type="ECO:0000256" key="7">
    <source>
        <dbReference type="ARBA" id="ARBA00023163"/>
    </source>
</evidence>
<proteinExistence type="predicted"/>
<dbReference type="InterPro" id="IPR051552">
    <property type="entry name" value="HptR"/>
</dbReference>
<protein>
    <submittedName>
        <fullName evidence="12">Response regulator</fullName>
    </submittedName>
</protein>
<evidence type="ECO:0000256" key="3">
    <source>
        <dbReference type="ARBA" id="ARBA00022553"/>
    </source>
</evidence>
<comment type="caution">
    <text evidence="12">The sequence shown here is derived from an EMBL/GenBank/DDBJ whole genome shotgun (WGS) entry which is preliminary data.</text>
</comment>
<dbReference type="CDD" id="cd17536">
    <property type="entry name" value="REC_YesN-like"/>
    <property type="match status" value="1"/>
</dbReference>
<evidence type="ECO:0000259" key="11">
    <source>
        <dbReference type="PROSITE" id="PS50110"/>
    </source>
</evidence>
<evidence type="ECO:0000256" key="2">
    <source>
        <dbReference type="ARBA" id="ARBA00022490"/>
    </source>
</evidence>
<evidence type="ECO:0000259" key="10">
    <source>
        <dbReference type="PROSITE" id="PS01124"/>
    </source>
</evidence>
<evidence type="ECO:0000256" key="8">
    <source>
        <dbReference type="PROSITE-ProRule" id="PRU00169"/>
    </source>
</evidence>
<evidence type="ECO:0000256" key="4">
    <source>
        <dbReference type="ARBA" id="ARBA00023012"/>
    </source>
</evidence>
<dbReference type="InterPro" id="IPR020449">
    <property type="entry name" value="Tscrpt_reg_AraC-type_HTH"/>
</dbReference>